<accession>A0AAX3NE60</accession>
<evidence type="ECO:0000313" key="3">
    <source>
        <dbReference type="Proteomes" id="UP001217324"/>
    </source>
</evidence>
<feature type="transmembrane region" description="Helical" evidence="1">
    <location>
        <begin position="76"/>
        <end position="96"/>
    </location>
</feature>
<evidence type="ECO:0000256" key="1">
    <source>
        <dbReference type="SAM" id="Phobius"/>
    </source>
</evidence>
<gene>
    <name evidence="2" type="ORF">PWF74_10775</name>
</gene>
<evidence type="ECO:0000313" key="2">
    <source>
        <dbReference type="EMBL" id="WEA14990.1"/>
    </source>
</evidence>
<dbReference type="Proteomes" id="UP001217324">
    <property type="component" value="Plasmid unnamed1"/>
</dbReference>
<protein>
    <submittedName>
        <fullName evidence="2">Uncharacterized protein</fullName>
    </submittedName>
</protein>
<keyword evidence="1" id="KW-0472">Membrane</keyword>
<proteinExistence type="predicted"/>
<dbReference type="EMBL" id="CP118628">
    <property type="protein sequence ID" value="WEA14990.1"/>
    <property type="molecule type" value="Genomic_DNA"/>
</dbReference>
<reference evidence="2" key="1">
    <citation type="submission" date="2023-02" db="EMBL/GenBank/DDBJ databases">
        <title>Comparative genomics and fermentation flavor characterization of five lactic acid bacteria reveal flavor biosynthesis metabolic pathways in fermented muskmelon puree.</title>
        <authorList>
            <person name="Yuan L."/>
            <person name="Li M."/>
            <person name="Xu X."/>
            <person name="Lao F."/>
            <person name="Wu J."/>
        </authorList>
    </citation>
    <scope>NUCLEOTIDE SEQUENCE</scope>
    <source>
        <strain evidence="2">Pa-2</strain>
        <plasmid evidence="2">unnamed1</plasmid>
    </source>
</reference>
<keyword evidence="1" id="KW-0812">Transmembrane</keyword>
<name>A0AAX3NE60_9LACT</name>
<dbReference type="RefSeq" id="WP_040087935.1">
    <property type="nucleotide sequence ID" value="NZ_CAXVJC010000013.1"/>
</dbReference>
<sequence length="106" mass="12204">MRTYKGLKEWNKYQPSTDKSSNIVSGTQTELKQRNYCSPYLLVKSSSKYQGSLLAKRILKEESDKRNGSQNKYKNSLLAVAVILVMYLIMFVLLTIRLRIGLNLPK</sequence>
<dbReference type="AlphaFoldDB" id="A0AAX3NE60"/>
<keyword evidence="2" id="KW-0614">Plasmid</keyword>
<organism evidence="2 3">
    <name type="scientific">Lactococcus garvieae</name>
    <dbReference type="NCBI Taxonomy" id="1363"/>
    <lineage>
        <taxon>Bacteria</taxon>
        <taxon>Bacillati</taxon>
        <taxon>Bacillota</taxon>
        <taxon>Bacilli</taxon>
        <taxon>Lactobacillales</taxon>
        <taxon>Streptococcaceae</taxon>
        <taxon>Lactococcus</taxon>
    </lineage>
</organism>
<geneLocation type="plasmid" evidence="2 3">
    <name>unnamed1</name>
</geneLocation>
<keyword evidence="1" id="KW-1133">Transmembrane helix</keyword>